<dbReference type="InterPro" id="IPR050770">
    <property type="entry name" value="Intradiol_RC_Dioxygenase"/>
</dbReference>
<name>A0A3A4B7Q3_9ACTN</name>
<dbReference type="Gene3D" id="2.60.130.10">
    <property type="entry name" value="Aromatic compound dioxygenase"/>
    <property type="match status" value="1"/>
</dbReference>
<dbReference type="EMBL" id="QZEY01000003">
    <property type="protein sequence ID" value="RJL33524.1"/>
    <property type="molecule type" value="Genomic_DNA"/>
</dbReference>
<dbReference type="PANTHER" id="PTHR33711">
    <property type="entry name" value="DIOXYGENASE, PUTATIVE (AFU_ORTHOLOGUE AFUA_2G02910)-RELATED"/>
    <property type="match status" value="1"/>
</dbReference>
<dbReference type="InterPro" id="IPR000627">
    <property type="entry name" value="Intradiol_dOase_C"/>
</dbReference>
<feature type="region of interest" description="Disordered" evidence="4">
    <location>
        <begin position="1"/>
        <end position="20"/>
    </location>
</feature>
<proteinExistence type="inferred from homology"/>
<dbReference type="PROSITE" id="PS51318">
    <property type="entry name" value="TAT"/>
    <property type="match status" value="1"/>
</dbReference>
<reference evidence="6 7" key="1">
    <citation type="submission" date="2018-09" db="EMBL/GenBank/DDBJ databases">
        <title>YIM 75507 draft genome.</title>
        <authorList>
            <person name="Tang S."/>
            <person name="Feng Y."/>
        </authorList>
    </citation>
    <scope>NUCLEOTIDE SEQUENCE [LARGE SCALE GENOMIC DNA]</scope>
    <source>
        <strain evidence="6 7">YIM 75507</strain>
    </source>
</reference>
<keyword evidence="2 6" id="KW-0223">Dioxygenase</keyword>
<dbReference type="PANTHER" id="PTHR33711:SF11">
    <property type="entry name" value="DIOXYGENASE"/>
    <property type="match status" value="1"/>
</dbReference>
<accession>A0A3A4B7Q3</accession>
<dbReference type="InterPro" id="IPR015889">
    <property type="entry name" value="Intradiol_dOase_core"/>
</dbReference>
<feature type="region of interest" description="Disordered" evidence="4">
    <location>
        <begin position="48"/>
        <end position="75"/>
    </location>
</feature>
<dbReference type="SUPFAM" id="SSF49482">
    <property type="entry name" value="Aromatic compound dioxygenase"/>
    <property type="match status" value="1"/>
</dbReference>
<evidence type="ECO:0000256" key="4">
    <source>
        <dbReference type="SAM" id="MobiDB-lite"/>
    </source>
</evidence>
<comment type="caution">
    <text evidence="6">The sequence shown here is derived from an EMBL/GenBank/DDBJ whole genome shotgun (WGS) entry which is preliminary data.</text>
</comment>
<dbReference type="Pfam" id="PF00775">
    <property type="entry name" value="Dioxygenase_C"/>
    <property type="match status" value="1"/>
</dbReference>
<gene>
    <name evidence="6" type="ORF">D5H75_12220</name>
</gene>
<evidence type="ECO:0000256" key="1">
    <source>
        <dbReference type="ARBA" id="ARBA00007825"/>
    </source>
</evidence>
<sequence length="213" mass="22812">MDDRVPSPEPAEPTEGGISRKQFMTTVGLGALATPVVLSGGAAAAEPALTPTPSCDDGDDPTPAQIEGPYFKPNSPRRTNLITAGVTGTRLTLTGVVYTMSCAPVANALLDFWQADAYGRYDNVGYRLRGHQFTTATGSFTLQTIVPGLYPGRTRHIHVKVQAPGRPILTTQLYFPGEPRNASDAYYNPALLMSVQSTPTGRTAQFDFVLRIP</sequence>
<dbReference type="CDD" id="cd00421">
    <property type="entry name" value="intradiol_dioxygenase"/>
    <property type="match status" value="1"/>
</dbReference>
<keyword evidence="7" id="KW-1185">Reference proteome</keyword>
<dbReference type="GO" id="GO:0016702">
    <property type="term" value="F:oxidoreductase activity, acting on single donors with incorporation of molecular oxygen, incorporation of two atoms of oxygen"/>
    <property type="evidence" value="ECO:0007669"/>
    <property type="project" value="InterPro"/>
</dbReference>
<evidence type="ECO:0000256" key="2">
    <source>
        <dbReference type="ARBA" id="ARBA00022964"/>
    </source>
</evidence>
<organism evidence="6 7">
    <name type="scientific">Bailinhaonella thermotolerans</name>
    <dbReference type="NCBI Taxonomy" id="1070861"/>
    <lineage>
        <taxon>Bacteria</taxon>
        <taxon>Bacillati</taxon>
        <taxon>Actinomycetota</taxon>
        <taxon>Actinomycetes</taxon>
        <taxon>Streptosporangiales</taxon>
        <taxon>Streptosporangiaceae</taxon>
        <taxon>Bailinhaonella</taxon>
    </lineage>
</organism>
<dbReference type="RefSeq" id="WP_119926483.1">
    <property type="nucleotide sequence ID" value="NZ_QZEY01000003.1"/>
</dbReference>
<keyword evidence="3" id="KW-0560">Oxidoreductase</keyword>
<dbReference type="InterPro" id="IPR006311">
    <property type="entry name" value="TAT_signal"/>
</dbReference>
<feature type="domain" description="Intradiol ring-cleavage dioxygenases" evidence="5">
    <location>
        <begin position="66"/>
        <end position="187"/>
    </location>
</feature>
<evidence type="ECO:0000256" key="3">
    <source>
        <dbReference type="ARBA" id="ARBA00023002"/>
    </source>
</evidence>
<evidence type="ECO:0000313" key="6">
    <source>
        <dbReference type="EMBL" id="RJL33524.1"/>
    </source>
</evidence>
<dbReference type="AlphaFoldDB" id="A0A3A4B7Q3"/>
<dbReference type="Proteomes" id="UP000265768">
    <property type="component" value="Unassembled WGS sequence"/>
</dbReference>
<comment type="similarity">
    <text evidence="1">Belongs to the intradiol ring-cleavage dioxygenase family.</text>
</comment>
<protein>
    <submittedName>
        <fullName evidence="6">Dioxygenase</fullName>
    </submittedName>
</protein>
<dbReference type="GO" id="GO:0008199">
    <property type="term" value="F:ferric iron binding"/>
    <property type="evidence" value="ECO:0007669"/>
    <property type="project" value="InterPro"/>
</dbReference>
<evidence type="ECO:0000259" key="5">
    <source>
        <dbReference type="Pfam" id="PF00775"/>
    </source>
</evidence>
<dbReference type="OrthoDB" id="9800887at2"/>
<evidence type="ECO:0000313" key="7">
    <source>
        <dbReference type="Proteomes" id="UP000265768"/>
    </source>
</evidence>